<feature type="compositionally biased region" description="Basic and acidic residues" evidence="1">
    <location>
        <begin position="12"/>
        <end position="21"/>
    </location>
</feature>
<feature type="transmembrane region" description="Helical" evidence="2">
    <location>
        <begin position="528"/>
        <end position="548"/>
    </location>
</feature>
<dbReference type="GO" id="GO:0008028">
    <property type="term" value="F:monocarboxylic acid transmembrane transporter activity"/>
    <property type="evidence" value="ECO:0007669"/>
    <property type="project" value="TreeGrafter"/>
</dbReference>
<feature type="compositionally biased region" description="Low complexity" evidence="1">
    <location>
        <begin position="802"/>
        <end position="815"/>
    </location>
</feature>
<feature type="compositionally biased region" description="Basic and acidic residues" evidence="1">
    <location>
        <begin position="816"/>
        <end position="827"/>
    </location>
</feature>
<feature type="transmembrane region" description="Helical" evidence="2">
    <location>
        <begin position="231"/>
        <end position="249"/>
    </location>
</feature>
<feature type="transmembrane region" description="Helical" evidence="2">
    <location>
        <begin position="500"/>
        <end position="521"/>
    </location>
</feature>
<keyword evidence="2" id="KW-1133">Transmembrane helix</keyword>
<organism evidence="3 4">
    <name type="scientific">Trichuris trichiura</name>
    <name type="common">Whipworm</name>
    <name type="synonym">Trichocephalus trichiurus</name>
    <dbReference type="NCBI Taxonomy" id="36087"/>
    <lineage>
        <taxon>Eukaryota</taxon>
        <taxon>Metazoa</taxon>
        <taxon>Ecdysozoa</taxon>
        <taxon>Nematoda</taxon>
        <taxon>Enoplea</taxon>
        <taxon>Dorylaimia</taxon>
        <taxon>Trichinellida</taxon>
        <taxon>Trichuridae</taxon>
        <taxon>Trichuris</taxon>
    </lineage>
</organism>
<feature type="compositionally biased region" description="Basic and acidic residues" evidence="1">
    <location>
        <begin position="788"/>
        <end position="801"/>
    </location>
</feature>
<sequence length="854" mass="94158">MTRKAPAEEEADSLKAHEDIPPKTPARHSNSSSPTTGSPTSEREATDLTKGESSYQTQTKASVCPVAPDGYYGWVIVASSFMTNMICDGLAFSFGILFPEIQRRYGTGKGVSATVGGLFMAMPLLAGPVASSLIERRDFRKITIIGSVISFIGIFMSTFAPNVAALCFTFGLICGAGLSVCYTTAVVAVTHYFEVRRGLATSIAISGGGVGSIAFPPFVGLLLEWYGWQGTWLILSGITLHLCLCAALFRDLRFSPLAMRLAEVKLKLEQNIKRSKRAKAKKLRKKLGMKGKTAVSKAKEKTRMSNKAKDLLLSKVCDDTMKQRHIKQKERNLKQQKRQNIQKEQACADVAPMNDAVGTVYIAEFIIETQTLTYNPSAATDSSGSNVLTLRTTEAKASEVPQFYGRRYAAQKLLLKPPRWYYRRKKKGIQTKPQVAVNLWNFIKKLTCFIKARVSMFQSLKFTEFMISNFLLFAFNDIFYVNLPEYVTMALNVSEQQASWLVPITGVANTLSIPLFGALADSQKVNNCLCYGVCTIISGICILALPFVHSYSGICGLCAVFGLFVSASASLTAIIVVELLSFEQFVGAFGTLHLMQGIGNLAGTPFAGALYDWTGSYTTTFFTGGSGLILSGLLAVTSEITPKRTAPDSNFNKNHQVKDIVKQIRKQEKTPNAPSKNELALHDAIPFDDKNEQIQDKALAGRRKNLHSKHALRKKITDRANVHVELNSGAQTDIGKVLSNVKHEETFKRESWINKIDNPDEEKESSWKRENFGALRRKKEQLHTECNASREEKPTAEHARSSSDTYSGVVSVSVSGHDRPRSWRSGENEDADLLLSPGDAISGKSIRRSRINYK</sequence>
<feature type="transmembrane region" description="Helical" evidence="2">
    <location>
        <begin position="142"/>
        <end position="164"/>
    </location>
</feature>
<accession>A0A077Z3P0</accession>
<evidence type="ECO:0000256" key="2">
    <source>
        <dbReference type="SAM" id="Phobius"/>
    </source>
</evidence>
<keyword evidence="2" id="KW-0812">Transmembrane</keyword>
<dbReference type="PANTHER" id="PTHR11360">
    <property type="entry name" value="MONOCARBOXYLATE TRANSPORTER"/>
    <property type="match status" value="1"/>
</dbReference>
<dbReference type="STRING" id="36087.A0A077Z3P0"/>
<name>A0A077Z3P0_TRITR</name>
<feature type="transmembrane region" description="Helical" evidence="2">
    <location>
        <begin position="199"/>
        <end position="219"/>
    </location>
</feature>
<keyword evidence="4" id="KW-1185">Reference proteome</keyword>
<dbReference type="Gene3D" id="1.20.1250.20">
    <property type="entry name" value="MFS general substrate transporter like domains"/>
    <property type="match status" value="2"/>
</dbReference>
<feature type="transmembrane region" description="Helical" evidence="2">
    <location>
        <begin position="617"/>
        <end position="636"/>
    </location>
</feature>
<feature type="compositionally biased region" description="Basic residues" evidence="1">
    <location>
        <begin position="845"/>
        <end position="854"/>
    </location>
</feature>
<evidence type="ECO:0000313" key="3">
    <source>
        <dbReference type="EMBL" id="CDW55117.1"/>
    </source>
</evidence>
<feature type="transmembrane region" description="Helical" evidence="2">
    <location>
        <begin position="71"/>
        <end position="98"/>
    </location>
</feature>
<feature type="region of interest" description="Disordered" evidence="1">
    <location>
        <begin position="778"/>
        <end position="854"/>
    </location>
</feature>
<dbReference type="InterPro" id="IPR011701">
    <property type="entry name" value="MFS"/>
</dbReference>
<proteinExistence type="predicted"/>
<dbReference type="Proteomes" id="UP000030665">
    <property type="component" value="Unassembled WGS sequence"/>
</dbReference>
<evidence type="ECO:0000313" key="4">
    <source>
        <dbReference type="Proteomes" id="UP000030665"/>
    </source>
</evidence>
<protein>
    <submittedName>
        <fullName evidence="3">Monocarboxylate transporter 12</fullName>
    </submittedName>
</protein>
<feature type="region of interest" description="Disordered" evidence="1">
    <location>
        <begin position="1"/>
        <end position="54"/>
    </location>
</feature>
<gene>
    <name evidence="3" type="ORF">TTRE_0000338801</name>
</gene>
<feature type="transmembrane region" description="Helical" evidence="2">
    <location>
        <begin position="110"/>
        <end position="130"/>
    </location>
</feature>
<dbReference type="OrthoDB" id="410267at2759"/>
<dbReference type="AlphaFoldDB" id="A0A077Z3P0"/>
<dbReference type="Pfam" id="PF07690">
    <property type="entry name" value="MFS_1"/>
    <property type="match status" value="2"/>
</dbReference>
<dbReference type="InterPro" id="IPR050327">
    <property type="entry name" value="Proton-linked_MCT"/>
</dbReference>
<dbReference type="EMBL" id="HG805937">
    <property type="protein sequence ID" value="CDW55117.1"/>
    <property type="molecule type" value="Genomic_DNA"/>
</dbReference>
<dbReference type="PANTHER" id="PTHR11360:SF260">
    <property type="entry name" value="MFS DOMAIN-CONTAINING PROTEIN"/>
    <property type="match status" value="1"/>
</dbReference>
<reference evidence="3" key="1">
    <citation type="submission" date="2014-01" db="EMBL/GenBank/DDBJ databases">
        <authorList>
            <person name="Aslett M."/>
        </authorList>
    </citation>
    <scope>NUCLEOTIDE SEQUENCE</scope>
</reference>
<feature type="transmembrane region" description="Helical" evidence="2">
    <location>
        <begin position="592"/>
        <end position="611"/>
    </location>
</feature>
<feature type="compositionally biased region" description="Low complexity" evidence="1">
    <location>
        <begin position="29"/>
        <end position="40"/>
    </location>
</feature>
<dbReference type="InterPro" id="IPR036259">
    <property type="entry name" value="MFS_trans_sf"/>
</dbReference>
<evidence type="ECO:0000256" key="1">
    <source>
        <dbReference type="SAM" id="MobiDB-lite"/>
    </source>
</evidence>
<reference evidence="3" key="2">
    <citation type="submission" date="2014-03" db="EMBL/GenBank/DDBJ databases">
        <title>The whipworm genome and dual-species transcriptomics of an intimate host-pathogen interaction.</title>
        <authorList>
            <person name="Foth B.J."/>
            <person name="Tsai I.J."/>
            <person name="Reid A.J."/>
            <person name="Bancroft A.J."/>
            <person name="Nichol S."/>
            <person name="Tracey A."/>
            <person name="Holroyd N."/>
            <person name="Cotton J.A."/>
            <person name="Stanley E.J."/>
            <person name="Zarowiecki M."/>
            <person name="Liu J.Z."/>
            <person name="Huckvale T."/>
            <person name="Cooper P.J."/>
            <person name="Grencis R.K."/>
            <person name="Berriman M."/>
        </authorList>
    </citation>
    <scope>NUCLEOTIDE SEQUENCE [LARGE SCALE GENOMIC DNA]</scope>
</reference>
<keyword evidence="2" id="KW-0472">Membrane</keyword>
<dbReference type="CDD" id="cd17352">
    <property type="entry name" value="MFS_MCT_SLC16"/>
    <property type="match status" value="1"/>
</dbReference>
<feature type="compositionally biased region" description="Basic and acidic residues" evidence="1">
    <location>
        <begin position="41"/>
        <end position="50"/>
    </location>
</feature>
<feature type="transmembrane region" description="Helical" evidence="2">
    <location>
        <begin position="554"/>
        <end position="580"/>
    </location>
</feature>
<feature type="transmembrane region" description="Helical" evidence="2">
    <location>
        <begin position="462"/>
        <end position="480"/>
    </location>
</feature>
<feature type="transmembrane region" description="Helical" evidence="2">
    <location>
        <begin position="170"/>
        <end position="192"/>
    </location>
</feature>
<dbReference type="SUPFAM" id="SSF103473">
    <property type="entry name" value="MFS general substrate transporter"/>
    <property type="match status" value="1"/>
</dbReference>